<feature type="transmembrane region" description="Helical" evidence="2">
    <location>
        <begin position="165"/>
        <end position="180"/>
    </location>
</feature>
<evidence type="ECO:0000313" key="4">
    <source>
        <dbReference type="Proteomes" id="UP000697127"/>
    </source>
</evidence>
<feature type="transmembrane region" description="Helical" evidence="2">
    <location>
        <begin position="280"/>
        <end position="297"/>
    </location>
</feature>
<sequence>MPPKKSKVKNSNNVAHRSIKHKESTLDYDYDPTIELNKKKEQEEEEEQQQQQQQQQDNINIKKEIDPVEEGVFGYYIGLIDKNINTRHVFQIFMLFFLSNLIYLYFIKENEIDNNDEDKSKNFETIITVLCILATTILESFAILNSKYRQFVKDKSKPIPQLLEFNYIYSIYLPLAIGLIKCPDKIVLISVCVVQIGYMNLIVRCLISYVILFQFANINLINFQILSLPIISCFFYEILNKFIGNEIPIYEKSILSNILTIGSILINFKQSNISLFLMKNLYLSFIIGILFSSPILQYYKKINERTLKYILLILIYLIFFSTSLIISDKLLLKKIGKFHLNWLIDYIKFSNERNKIFKE</sequence>
<evidence type="ECO:0000256" key="2">
    <source>
        <dbReference type="SAM" id="Phobius"/>
    </source>
</evidence>
<evidence type="ECO:0000256" key="1">
    <source>
        <dbReference type="SAM" id="MobiDB-lite"/>
    </source>
</evidence>
<accession>A0A9P6WFT1</accession>
<comment type="caution">
    <text evidence="3">The sequence shown here is derived from an EMBL/GenBank/DDBJ whole genome shotgun (WGS) entry which is preliminary data.</text>
</comment>
<feature type="transmembrane region" description="Helical" evidence="2">
    <location>
        <begin position="89"/>
        <end position="106"/>
    </location>
</feature>
<feature type="region of interest" description="Disordered" evidence="1">
    <location>
        <begin position="1"/>
        <end position="61"/>
    </location>
</feature>
<feature type="transmembrane region" description="Helical" evidence="2">
    <location>
        <begin position="225"/>
        <end position="243"/>
    </location>
</feature>
<keyword evidence="2" id="KW-1133">Transmembrane helix</keyword>
<dbReference type="EMBL" id="PUHW01000543">
    <property type="protein sequence ID" value="KAG0686394.1"/>
    <property type="molecule type" value="Genomic_DNA"/>
</dbReference>
<keyword evidence="4" id="KW-1185">Reference proteome</keyword>
<feature type="transmembrane region" description="Helical" evidence="2">
    <location>
        <begin position="126"/>
        <end position="144"/>
    </location>
</feature>
<gene>
    <name evidence="3" type="ORF">C6P40_004233</name>
</gene>
<feature type="non-terminal residue" evidence="3">
    <location>
        <position position="359"/>
    </location>
</feature>
<name>A0A9P6WFT1_9ASCO</name>
<dbReference type="Proteomes" id="UP000697127">
    <property type="component" value="Unassembled WGS sequence"/>
</dbReference>
<keyword evidence="2" id="KW-0472">Membrane</keyword>
<feature type="transmembrane region" description="Helical" evidence="2">
    <location>
        <begin position="186"/>
        <end position="213"/>
    </location>
</feature>
<dbReference type="AlphaFoldDB" id="A0A9P6WFT1"/>
<organism evidence="3 4">
    <name type="scientific">Pichia californica</name>
    <dbReference type="NCBI Taxonomy" id="460514"/>
    <lineage>
        <taxon>Eukaryota</taxon>
        <taxon>Fungi</taxon>
        <taxon>Dikarya</taxon>
        <taxon>Ascomycota</taxon>
        <taxon>Saccharomycotina</taxon>
        <taxon>Pichiomycetes</taxon>
        <taxon>Pichiales</taxon>
        <taxon>Pichiaceae</taxon>
        <taxon>Pichia</taxon>
    </lineage>
</organism>
<keyword evidence="2" id="KW-0812">Transmembrane</keyword>
<protein>
    <submittedName>
        <fullName evidence="3">Uncharacterized protein</fullName>
    </submittedName>
</protein>
<evidence type="ECO:0000313" key="3">
    <source>
        <dbReference type="EMBL" id="KAG0686394.1"/>
    </source>
</evidence>
<reference evidence="3" key="1">
    <citation type="submission" date="2020-11" db="EMBL/GenBank/DDBJ databases">
        <title>Kefir isolates.</title>
        <authorList>
            <person name="Marcisauskas S."/>
            <person name="Kim Y."/>
            <person name="Blasche S."/>
        </authorList>
    </citation>
    <scope>NUCLEOTIDE SEQUENCE</scope>
    <source>
        <strain evidence="3">Olga-1</strain>
    </source>
</reference>
<feature type="transmembrane region" description="Helical" evidence="2">
    <location>
        <begin position="309"/>
        <end position="327"/>
    </location>
</feature>
<proteinExistence type="predicted"/>